<dbReference type="InterPro" id="IPR016193">
    <property type="entry name" value="Cytidine_deaminase-like"/>
</dbReference>
<dbReference type="HOGENOM" id="CLU_056887_3_0_5"/>
<dbReference type="NCBIfam" id="TIGR00129">
    <property type="entry name" value="fdhD_narQ"/>
    <property type="match status" value="1"/>
</dbReference>
<organism evidence="4 5">
    <name type="scientific">Paramagnetospirillum magneticum (strain ATCC 700264 / AMB-1)</name>
    <name type="common">Magnetospirillum magneticum</name>
    <dbReference type="NCBI Taxonomy" id="342108"/>
    <lineage>
        <taxon>Bacteria</taxon>
        <taxon>Pseudomonadati</taxon>
        <taxon>Pseudomonadota</taxon>
        <taxon>Alphaproteobacteria</taxon>
        <taxon>Rhodospirillales</taxon>
        <taxon>Magnetospirillaceae</taxon>
        <taxon>Paramagnetospirillum</taxon>
    </lineage>
</organism>
<comment type="function">
    <text evidence="3">Required for formate dehydrogenase (FDH) activity. Acts as a sulfur carrier protein that transfers sulfur from IscS to the molybdenum cofactor prior to its insertion into FDH.</text>
</comment>
<evidence type="ECO:0000256" key="2">
    <source>
        <dbReference type="ARBA" id="ARBA00023150"/>
    </source>
</evidence>
<dbReference type="InterPro" id="IPR003786">
    <property type="entry name" value="FdhD"/>
</dbReference>
<dbReference type="GO" id="GO:0005737">
    <property type="term" value="C:cytoplasm"/>
    <property type="evidence" value="ECO:0007669"/>
    <property type="project" value="UniProtKB-SubCell"/>
</dbReference>
<dbReference type="Gene3D" id="3.10.20.10">
    <property type="match status" value="1"/>
</dbReference>
<proteinExistence type="inferred from homology"/>
<dbReference type="SUPFAM" id="SSF53927">
    <property type="entry name" value="Cytidine deaminase-like"/>
    <property type="match status" value="1"/>
</dbReference>
<keyword evidence="1 3" id="KW-0963">Cytoplasm</keyword>
<dbReference type="HAMAP" id="MF_00187">
    <property type="entry name" value="FdhD"/>
    <property type="match status" value="1"/>
</dbReference>
<dbReference type="PANTHER" id="PTHR30592">
    <property type="entry name" value="FORMATE DEHYDROGENASE"/>
    <property type="match status" value="1"/>
</dbReference>
<dbReference type="PIRSF" id="PIRSF015626">
    <property type="entry name" value="FdhD"/>
    <property type="match status" value="1"/>
</dbReference>
<dbReference type="EMBL" id="AP007255">
    <property type="protein sequence ID" value="BAE50821.1"/>
    <property type="molecule type" value="Genomic_DNA"/>
</dbReference>
<comment type="subcellular location">
    <subcellularLocation>
        <location evidence="3">Cytoplasm</location>
    </subcellularLocation>
</comment>
<dbReference type="STRING" id="342108.amb2017"/>
<reference evidence="4 5" key="1">
    <citation type="journal article" date="2005" name="DNA Res.">
        <title>Complete genome sequence of the facultative anaerobic magnetotactic bacterium Magnetospirillum sp. strain AMB-1.</title>
        <authorList>
            <person name="Matsunaga T."/>
            <person name="Okamura Y."/>
            <person name="Fukuda Y."/>
            <person name="Wahyudi A.T."/>
            <person name="Murase Y."/>
            <person name="Takeyama H."/>
        </authorList>
    </citation>
    <scope>NUCLEOTIDE SEQUENCE [LARGE SCALE GENOMIC DNA]</scope>
    <source>
        <strain evidence="5">ATCC 700264 / AMB-1</strain>
    </source>
</reference>
<feature type="active site" description="Cysteine persulfide intermediate" evidence="3">
    <location>
        <position position="132"/>
    </location>
</feature>
<protein>
    <recommendedName>
        <fullName evidence="3">Sulfur carrier protein FdhD</fullName>
    </recommendedName>
</protein>
<dbReference type="Gene3D" id="3.40.140.10">
    <property type="entry name" value="Cytidine Deaminase, domain 2"/>
    <property type="match status" value="1"/>
</dbReference>
<evidence type="ECO:0000313" key="4">
    <source>
        <dbReference type="EMBL" id="BAE50821.1"/>
    </source>
</evidence>
<comment type="similarity">
    <text evidence="3">Belongs to the FdhD family.</text>
</comment>
<keyword evidence="2 3" id="KW-0501">Molybdenum cofactor biosynthesis</keyword>
<dbReference type="AlphaFoldDB" id="Q2W5Q4"/>
<feature type="binding site" evidence="3">
    <location>
        <begin position="272"/>
        <end position="277"/>
    </location>
    <ligand>
        <name>Mo-bis(molybdopterin guanine dinucleotide)</name>
        <dbReference type="ChEBI" id="CHEBI:60539"/>
    </ligand>
</feature>
<name>Q2W5Q4_PARM1</name>
<dbReference type="Proteomes" id="UP000007058">
    <property type="component" value="Chromosome"/>
</dbReference>
<gene>
    <name evidence="3" type="primary">fdhD</name>
    <name evidence="4" type="ordered locus">amb2017</name>
</gene>
<sequence>MMSKLVDGISHVAAVRLDRSAVDEEVCSVIAEDTLTIAVEGVGTYTLMWTPTGGDRTAMAYTPADGILGDAGVAEPLAMAVGFLFTEGIIEAVSDLRAVAFCPDDAKVVTAYLVDPARPQPRRRDVIMNSSCGVCGEGGRLEELIATLPRAGEGMVVEIAALHRLMDEMGSRQAVFAATGGAHAAAVFDAVGRIVASAEDLGRHNALDKVIGRCLLDGIDTSACGVLLSSRLSLEMVTKAARARFQLVAAVSAPTSLAVEVASQRGITLCGFLRAGRCTVYSHRHRIGELRGWVN</sequence>
<dbReference type="KEGG" id="mag:amb2017"/>
<dbReference type="PANTHER" id="PTHR30592:SF1">
    <property type="entry name" value="SULFUR CARRIER PROTEIN FDHD"/>
    <property type="match status" value="1"/>
</dbReference>
<evidence type="ECO:0000313" key="5">
    <source>
        <dbReference type="Proteomes" id="UP000007058"/>
    </source>
</evidence>
<dbReference type="GO" id="GO:0097163">
    <property type="term" value="F:sulfur carrier activity"/>
    <property type="evidence" value="ECO:0007669"/>
    <property type="project" value="UniProtKB-UniRule"/>
</dbReference>
<evidence type="ECO:0000256" key="3">
    <source>
        <dbReference type="HAMAP-Rule" id="MF_00187"/>
    </source>
</evidence>
<dbReference type="GO" id="GO:0016783">
    <property type="term" value="F:sulfurtransferase activity"/>
    <property type="evidence" value="ECO:0007669"/>
    <property type="project" value="InterPro"/>
</dbReference>
<dbReference type="Pfam" id="PF02634">
    <property type="entry name" value="FdhD-NarQ"/>
    <property type="match status" value="1"/>
</dbReference>
<accession>Q2W5Q4</accession>
<evidence type="ECO:0000256" key="1">
    <source>
        <dbReference type="ARBA" id="ARBA00022490"/>
    </source>
</evidence>
<keyword evidence="5" id="KW-1185">Reference proteome</keyword>
<dbReference type="GO" id="GO:0006777">
    <property type="term" value="P:Mo-molybdopterin cofactor biosynthetic process"/>
    <property type="evidence" value="ECO:0007669"/>
    <property type="project" value="UniProtKB-UniRule"/>
</dbReference>